<protein>
    <submittedName>
        <fullName evidence="1">Uncharacterized protein</fullName>
    </submittedName>
</protein>
<gene>
    <name evidence="1" type="ORF">ALMOND_2B012346</name>
</gene>
<evidence type="ECO:0000313" key="2">
    <source>
        <dbReference type="Proteomes" id="UP000327085"/>
    </source>
</evidence>
<name>A0A5E4EKC3_PRUDU</name>
<dbReference type="EMBL" id="CABIKO010000017">
    <property type="protein sequence ID" value="VVA16153.1"/>
    <property type="molecule type" value="Genomic_DNA"/>
</dbReference>
<reference evidence="2" key="1">
    <citation type="journal article" date="2020" name="Plant J.">
        <title>Transposons played a major role in the diversification between the closely related almond and peach genomes: results from the almond genome sequence.</title>
        <authorList>
            <person name="Alioto T."/>
            <person name="Alexiou K.G."/>
            <person name="Bardil A."/>
            <person name="Barteri F."/>
            <person name="Castanera R."/>
            <person name="Cruz F."/>
            <person name="Dhingra A."/>
            <person name="Duval H."/>
            <person name="Fernandez I Marti A."/>
            <person name="Frias L."/>
            <person name="Galan B."/>
            <person name="Garcia J.L."/>
            <person name="Howad W."/>
            <person name="Gomez-Garrido J."/>
            <person name="Gut M."/>
            <person name="Julca I."/>
            <person name="Morata J."/>
            <person name="Puigdomenech P."/>
            <person name="Ribeca P."/>
            <person name="Rubio Cabetas M.J."/>
            <person name="Vlasova A."/>
            <person name="Wirthensohn M."/>
            <person name="Garcia-Mas J."/>
            <person name="Gabaldon T."/>
            <person name="Casacuberta J.M."/>
            <person name="Arus P."/>
        </authorList>
    </citation>
    <scope>NUCLEOTIDE SEQUENCE [LARGE SCALE GENOMIC DNA]</scope>
    <source>
        <strain evidence="2">cv. Texas</strain>
    </source>
</reference>
<dbReference type="InParanoid" id="A0A5E4EKC3"/>
<dbReference type="Gramene" id="VVA16153">
    <property type="protein sequence ID" value="VVA16153"/>
    <property type="gene ID" value="Prudul26B012346"/>
</dbReference>
<proteinExistence type="predicted"/>
<accession>A0A5E4EKC3</accession>
<dbReference type="AlphaFoldDB" id="A0A5E4EKC3"/>
<evidence type="ECO:0000313" key="1">
    <source>
        <dbReference type="EMBL" id="VVA16153.1"/>
    </source>
</evidence>
<dbReference type="Proteomes" id="UP000327085">
    <property type="component" value="Chromosome 1"/>
</dbReference>
<organism evidence="1 2">
    <name type="scientific">Prunus dulcis</name>
    <name type="common">Almond</name>
    <name type="synonym">Amygdalus dulcis</name>
    <dbReference type="NCBI Taxonomy" id="3755"/>
    <lineage>
        <taxon>Eukaryota</taxon>
        <taxon>Viridiplantae</taxon>
        <taxon>Streptophyta</taxon>
        <taxon>Embryophyta</taxon>
        <taxon>Tracheophyta</taxon>
        <taxon>Spermatophyta</taxon>
        <taxon>Magnoliopsida</taxon>
        <taxon>eudicotyledons</taxon>
        <taxon>Gunneridae</taxon>
        <taxon>Pentapetalae</taxon>
        <taxon>rosids</taxon>
        <taxon>fabids</taxon>
        <taxon>Rosales</taxon>
        <taxon>Rosaceae</taxon>
        <taxon>Amygdaloideae</taxon>
        <taxon>Amygdaleae</taxon>
        <taxon>Prunus</taxon>
    </lineage>
</organism>
<sequence>MGSLRDLEKMSSVWEWVSHCTRSLTAGDLGFFFMMGWSLWEQQNGLLWNNKSSYLSLVGLIAHNRLLECLQVNRPVGTPRPGPMVD</sequence>